<sequence length="371" mass="37619">MKSTSFIKAGATGLSAVALVLLGLSAASAEPTAADRPLAAVGSDTTQDVWNGLSNSGPARNVASYNAFGTPGLITPKAGGAELARPAGSGAGVKALSAAHNAGKHTYVDGGTTYTLAESDIDFARSSSSPSVAGTELTFLPFARDAVTVAYKDSAGSTTLNLTSDQVKNIFSCTEGAGVTVIGGKPVVDGITLTPKLPQAASGTRSFFLKAAGISAVDTSCIPAGEQIYAENSGAALVNEGDIIPFSAAQWIAQKNGVMDDTTGAGQKLADINSLKAIDPSSAVPALKPGNLYGSASTAPSSGFGTFARDTYNVVASDVKTSTEHKDVLVRNAVTRQLKTTAGKAIISKYGFMNLSYVGDWDFGKPSGFTN</sequence>
<gene>
    <name evidence="2" type="ORF">LVY72_00340</name>
</gene>
<feature type="signal peptide" evidence="1">
    <location>
        <begin position="1"/>
        <end position="29"/>
    </location>
</feature>
<keyword evidence="1" id="KW-0732">Signal</keyword>
<evidence type="ECO:0000313" key="2">
    <source>
        <dbReference type="EMBL" id="MCG2620357.1"/>
    </source>
</evidence>
<comment type="caution">
    <text evidence="2">The sequence shown here is derived from an EMBL/GenBank/DDBJ whole genome shotgun (WGS) entry which is preliminary data.</text>
</comment>
<organism evidence="2 3">
    <name type="scientific">Arthrobacter hankyongi</name>
    <dbReference type="NCBI Taxonomy" id="2904801"/>
    <lineage>
        <taxon>Bacteria</taxon>
        <taxon>Bacillati</taxon>
        <taxon>Actinomycetota</taxon>
        <taxon>Actinomycetes</taxon>
        <taxon>Micrococcales</taxon>
        <taxon>Micrococcaceae</taxon>
        <taxon>Arthrobacter</taxon>
    </lineage>
</organism>
<accession>A0ABS9L128</accession>
<reference evidence="2" key="1">
    <citation type="submission" date="2022-01" db="EMBL/GenBank/DDBJ databases">
        <authorList>
            <person name="Jo J.-H."/>
            <person name="Im W.-T."/>
        </authorList>
    </citation>
    <scope>NUCLEOTIDE SEQUENCE</scope>
    <source>
        <strain evidence="2">I2-34</strain>
    </source>
</reference>
<protein>
    <submittedName>
        <fullName evidence="2">Uncharacterized protein</fullName>
    </submittedName>
</protein>
<keyword evidence="3" id="KW-1185">Reference proteome</keyword>
<proteinExistence type="predicted"/>
<evidence type="ECO:0000256" key="1">
    <source>
        <dbReference type="SAM" id="SignalP"/>
    </source>
</evidence>
<dbReference type="RefSeq" id="WP_237817463.1">
    <property type="nucleotide sequence ID" value="NZ_JAKLTQ010000001.1"/>
</dbReference>
<name>A0ABS9L128_9MICC</name>
<dbReference type="SUPFAM" id="SSF53850">
    <property type="entry name" value="Periplasmic binding protein-like II"/>
    <property type="match status" value="1"/>
</dbReference>
<dbReference type="EMBL" id="JAKLTQ010000001">
    <property type="protein sequence ID" value="MCG2620357.1"/>
    <property type="molecule type" value="Genomic_DNA"/>
</dbReference>
<feature type="chain" id="PRO_5045483596" evidence="1">
    <location>
        <begin position="30"/>
        <end position="371"/>
    </location>
</feature>
<dbReference type="Proteomes" id="UP001165368">
    <property type="component" value="Unassembled WGS sequence"/>
</dbReference>
<evidence type="ECO:0000313" key="3">
    <source>
        <dbReference type="Proteomes" id="UP001165368"/>
    </source>
</evidence>